<dbReference type="NCBIfam" id="TIGR01891">
    <property type="entry name" value="amidohydrolases"/>
    <property type="match status" value="1"/>
</dbReference>
<dbReference type="PANTHER" id="PTHR11014:SF63">
    <property type="entry name" value="METALLOPEPTIDASE, PUTATIVE (AFU_ORTHOLOGUE AFUA_6G09600)-RELATED"/>
    <property type="match status" value="1"/>
</dbReference>
<reference evidence="3 4" key="1">
    <citation type="submission" date="2016-11" db="EMBL/GenBank/DDBJ databases">
        <authorList>
            <person name="Jaros S."/>
            <person name="Januszkiewicz K."/>
            <person name="Wedrychowicz H."/>
        </authorList>
    </citation>
    <scope>NUCLEOTIDE SEQUENCE [LARGE SCALE GENOMIC DNA]</scope>
    <source>
        <strain evidence="3 4">DSM 21120</strain>
    </source>
</reference>
<dbReference type="EMBL" id="FQXI01000014">
    <property type="protein sequence ID" value="SHH59104.1"/>
    <property type="molecule type" value="Genomic_DNA"/>
</dbReference>
<name>A0A1M5U811_9FIRM</name>
<dbReference type="SUPFAM" id="SSF53187">
    <property type="entry name" value="Zn-dependent exopeptidases"/>
    <property type="match status" value="1"/>
</dbReference>
<feature type="binding site" evidence="1">
    <location>
        <position position="362"/>
    </location>
    <ligand>
        <name>Mn(2+)</name>
        <dbReference type="ChEBI" id="CHEBI:29035"/>
        <label>2</label>
    </ligand>
</feature>
<dbReference type="InterPro" id="IPR036264">
    <property type="entry name" value="Bact_exopeptidase_dim_dom"/>
</dbReference>
<dbReference type="PIRSF" id="PIRSF005962">
    <property type="entry name" value="Pept_M20D_amidohydro"/>
    <property type="match status" value="1"/>
</dbReference>
<protein>
    <submittedName>
        <fullName evidence="3">Amidohydrolase</fullName>
    </submittedName>
</protein>
<dbReference type="SUPFAM" id="SSF55031">
    <property type="entry name" value="Bacterial exopeptidase dimerisation domain"/>
    <property type="match status" value="1"/>
</dbReference>
<feature type="domain" description="Peptidase M20 dimerisation" evidence="2">
    <location>
        <begin position="187"/>
        <end position="280"/>
    </location>
</feature>
<accession>A0A1M5U811</accession>
<proteinExistence type="predicted"/>
<comment type="cofactor">
    <cofactor evidence="1">
        <name>Mn(2+)</name>
        <dbReference type="ChEBI" id="CHEBI:29035"/>
    </cofactor>
    <text evidence="1">The Mn(2+) ion enhances activity.</text>
</comment>
<evidence type="ECO:0000313" key="3">
    <source>
        <dbReference type="EMBL" id="SHH59104.1"/>
    </source>
</evidence>
<feature type="binding site" evidence="1">
    <location>
        <position position="98"/>
    </location>
    <ligand>
        <name>Mn(2+)</name>
        <dbReference type="ChEBI" id="CHEBI:29035"/>
        <label>2</label>
    </ligand>
</feature>
<gene>
    <name evidence="3" type="ORF">SAMN02745245_01691</name>
</gene>
<evidence type="ECO:0000313" key="4">
    <source>
        <dbReference type="Proteomes" id="UP000184032"/>
    </source>
</evidence>
<dbReference type="CDD" id="cd03886">
    <property type="entry name" value="M20_Acy1"/>
    <property type="match status" value="1"/>
</dbReference>
<dbReference type="InterPro" id="IPR017439">
    <property type="entry name" value="Amidohydrolase"/>
</dbReference>
<evidence type="ECO:0000259" key="2">
    <source>
        <dbReference type="Pfam" id="PF07687"/>
    </source>
</evidence>
<dbReference type="Proteomes" id="UP000184032">
    <property type="component" value="Unassembled WGS sequence"/>
</dbReference>
<dbReference type="GO" id="GO:0016787">
    <property type="term" value="F:hydrolase activity"/>
    <property type="evidence" value="ECO:0007669"/>
    <property type="project" value="UniProtKB-KW"/>
</dbReference>
<dbReference type="InterPro" id="IPR002933">
    <property type="entry name" value="Peptidase_M20"/>
</dbReference>
<dbReference type="Pfam" id="PF01546">
    <property type="entry name" value="Peptidase_M20"/>
    <property type="match status" value="1"/>
</dbReference>
<dbReference type="Pfam" id="PF07687">
    <property type="entry name" value="M20_dimer"/>
    <property type="match status" value="1"/>
</dbReference>
<feature type="binding site" evidence="1">
    <location>
        <position position="160"/>
    </location>
    <ligand>
        <name>Mn(2+)</name>
        <dbReference type="ChEBI" id="CHEBI:29035"/>
        <label>2</label>
    </ligand>
</feature>
<dbReference type="Gene3D" id="3.30.70.360">
    <property type="match status" value="1"/>
</dbReference>
<evidence type="ECO:0000256" key="1">
    <source>
        <dbReference type="PIRSR" id="PIRSR005962-1"/>
    </source>
</evidence>
<dbReference type="RefSeq" id="WP_073185343.1">
    <property type="nucleotide sequence ID" value="NZ_FQXI01000014.1"/>
</dbReference>
<organism evidence="3 4">
    <name type="scientific">Anaerosphaera aminiphila DSM 21120</name>
    <dbReference type="NCBI Taxonomy" id="1120995"/>
    <lineage>
        <taxon>Bacteria</taxon>
        <taxon>Bacillati</taxon>
        <taxon>Bacillota</taxon>
        <taxon>Tissierellia</taxon>
        <taxon>Tissierellales</taxon>
        <taxon>Peptoniphilaceae</taxon>
        <taxon>Anaerosphaera</taxon>
    </lineage>
</organism>
<dbReference type="AlphaFoldDB" id="A0A1M5U811"/>
<keyword evidence="1" id="KW-0464">Manganese</keyword>
<sequence>MNIYYKRALERKEELLKDRHHIHQNAELGFDLPNTTAYVKKELLSAGINPIDCGKSGITATIGSGSPVILLRADMDALPMVENTGLEFSSTTSACHSCGHDTHTSMLLMAARLLKEEEQNLKGTVKLMFQPAEELLQGAKDMIENGILENPTVDGAIGLHIHTGEEESRRGAVFFPRGHALYSGDAFRVKIKGEQAHGSTPEKGVDAIIIACHIAIALQNVLSRETPSSESNVLLVGKIQGGDSVNTEAGSAEMEVSIRATNPKSRDFLIKRLNEISKGIALTYRGSVEVIHEYGSPAMINDENLSDFAMDSLKGLVEDEDRFFIPLSSGTEDFAFVCEKVPSLMIYLGGGSIDEGYTAGLHNSAMVLDEDVLPLGAAIYAHLATEYLIKHLK</sequence>
<dbReference type="PANTHER" id="PTHR11014">
    <property type="entry name" value="PEPTIDASE M20 FAMILY MEMBER"/>
    <property type="match status" value="1"/>
</dbReference>
<dbReference type="GO" id="GO:0046872">
    <property type="term" value="F:metal ion binding"/>
    <property type="evidence" value="ECO:0007669"/>
    <property type="project" value="UniProtKB-KW"/>
</dbReference>
<feature type="binding site" evidence="1">
    <location>
        <position position="134"/>
    </location>
    <ligand>
        <name>Mn(2+)</name>
        <dbReference type="ChEBI" id="CHEBI:29035"/>
        <label>2</label>
    </ligand>
</feature>
<dbReference type="OrthoDB" id="9776731at2"/>
<dbReference type="InterPro" id="IPR011650">
    <property type="entry name" value="Peptidase_M20_dimer"/>
</dbReference>
<keyword evidence="4" id="KW-1185">Reference proteome</keyword>
<keyword evidence="1" id="KW-0479">Metal-binding</keyword>
<dbReference type="Gene3D" id="3.40.630.10">
    <property type="entry name" value="Zn peptidases"/>
    <property type="match status" value="1"/>
</dbReference>
<feature type="binding site" evidence="1">
    <location>
        <position position="100"/>
    </location>
    <ligand>
        <name>Mn(2+)</name>
        <dbReference type="ChEBI" id="CHEBI:29035"/>
        <label>2</label>
    </ligand>
</feature>
<keyword evidence="3" id="KW-0378">Hydrolase</keyword>